<keyword evidence="4" id="KW-0238">DNA-binding</keyword>
<organism evidence="11 12">
    <name type="scientific">Sphagnum jensenii</name>
    <dbReference type="NCBI Taxonomy" id="128206"/>
    <lineage>
        <taxon>Eukaryota</taxon>
        <taxon>Viridiplantae</taxon>
        <taxon>Streptophyta</taxon>
        <taxon>Embryophyta</taxon>
        <taxon>Bryophyta</taxon>
        <taxon>Sphagnophytina</taxon>
        <taxon>Sphagnopsida</taxon>
        <taxon>Sphagnales</taxon>
        <taxon>Sphagnaceae</taxon>
        <taxon>Sphagnum</taxon>
    </lineage>
</organism>
<dbReference type="Pfam" id="PF00847">
    <property type="entry name" value="AP2"/>
    <property type="match status" value="1"/>
</dbReference>
<feature type="compositionally biased region" description="Basic and acidic residues" evidence="9">
    <location>
        <begin position="22"/>
        <end position="36"/>
    </location>
</feature>
<dbReference type="Proteomes" id="UP001497522">
    <property type="component" value="Chromosome 6"/>
</dbReference>
<dbReference type="PRINTS" id="PR00367">
    <property type="entry name" value="ETHRSPELEMNT"/>
</dbReference>
<evidence type="ECO:0000256" key="7">
    <source>
        <dbReference type="ARBA" id="ARBA00023242"/>
    </source>
</evidence>
<evidence type="ECO:0000259" key="10">
    <source>
        <dbReference type="PROSITE" id="PS51032"/>
    </source>
</evidence>
<evidence type="ECO:0000256" key="4">
    <source>
        <dbReference type="ARBA" id="ARBA00023125"/>
    </source>
</evidence>
<feature type="domain" description="AP2/ERF" evidence="10">
    <location>
        <begin position="74"/>
        <end position="131"/>
    </location>
</feature>
<evidence type="ECO:0000313" key="12">
    <source>
        <dbReference type="Proteomes" id="UP001497522"/>
    </source>
</evidence>
<feature type="compositionally biased region" description="Polar residues" evidence="9">
    <location>
        <begin position="1"/>
        <end position="12"/>
    </location>
</feature>
<dbReference type="PROSITE" id="PS51032">
    <property type="entry name" value="AP2_ERF"/>
    <property type="match status" value="1"/>
</dbReference>
<keyword evidence="12" id="KW-1185">Reference proteome</keyword>
<evidence type="ECO:0000256" key="5">
    <source>
        <dbReference type="ARBA" id="ARBA00023159"/>
    </source>
</evidence>
<dbReference type="SMART" id="SM00380">
    <property type="entry name" value="AP2"/>
    <property type="match status" value="1"/>
</dbReference>
<feature type="region of interest" description="Disordered" evidence="9">
    <location>
        <begin position="1"/>
        <end position="73"/>
    </location>
</feature>
<dbReference type="InterPro" id="IPR016177">
    <property type="entry name" value="DNA-bd_dom_sf"/>
</dbReference>
<dbReference type="SUPFAM" id="SSF54171">
    <property type="entry name" value="DNA-binding domain"/>
    <property type="match status" value="1"/>
</dbReference>
<feature type="region of interest" description="Disordered" evidence="9">
    <location>
        <begin position="146"/>
        <end position="165"/>
    </location>
</feature>
<name>A0ABP1BNU2_9BRYO</name>
<evidence type="ECO:0000256" key="1">
    <source>
        <dbReference type="ARBA" id="ARBA00004123"/>
    </source>
</evidence>
<keyword evidence="5" id="KW-0010">Activator</keyword>
<feature type="compositionally biased region" description="Low complexity" evidence="9">
    <location>
        <begin position="50"/>
        <end position="61"/>
    </location>
</feature>
<reference evidence="11" key="1">
    <citation type="submission" date="2024-03" db="EMBL/GenBank/DDBJ databases">
        <authorList>
            <consortium name="ELIXIR-Norway"/>
            <consortium name="Elixir Norway"/>
        </authorList>
    </citation>
    <scope>NUCLEOTIDE SEQUENCE</scope>
</reference>
<dbReference type="EMBL" id="OZ023707">
    <property type="protein sequence ID" value="CAK9877671.1"/>
    <property type="molecule type" value="Genomic_DNA"/>
</dbReference>
<evidence type="ECO:0000313" key="11">
    <source>
        <dbReference type="EMBL" id="CAK9877671.1"/>
    </source>
</evidence>
<dbReference type="Gene3D" id="3.30.730.10">
    <property type="entry name" value="AP2/ERF domain"/>
    <property type="match status" value="1"/>
</dbReference>
<keyword evidence="3" id="KW-0346">Stress response</keyword>
<keyword evidence="6" id="KW-0804">Transcription</keyword>
<evidence type="ECO:0000256" key="2">
    <source>
        <dbReference type="ARBA" id="ARBA00023015"/>
    </source>
</evidence>
<accession>A0ABP1BNU2</accession>
<dbReference type="InterPro" id="IPR036955">
    <property type="entry name" value="AP2/ERF_dom_sf"/>
</dbReference>
<dbReference type="PANTHER" id="PTHR31241:SF62">
    <property type="entry name" value="DEHYDRATION-RESPONSIVE ELEMENT-BINDING PROTEIN 2D"/>
    <property type="match status" value="1"/>
</dbReference>
<dbReference type="InterPro" id="IPR001471">
    <property type="entry name" value="AP2/ERF_dom"/>
</dbReference>
<protein>
    <recommendedName>
        <fullName evidence="10">AP2/ERF domain-containing protein</fullName>
    </recommendedName>
</protein>
<dbReference type="PANTHER" id="PTHR31241">
    <property type="entry name" value="DEHYDRATION-RESPONSIVE ELEMENT-BINDING PROTEIN 2C"/>
    <property type="match status" value="1"/>
</dbReference>
<feature type="compositionally biased region" description="Basic and acidic residues" evidence="9">
    <location>
        <begin position="146"/>
        <end position="157"/>
    </location>
</feature>
<keyword evidence="2" id="KW-0805">Transcription regulation</keyword>
<dbReference type="CDD" id="cd00018">
    <property type="entry name" value="AP2"/>
    <property type="match status" value="1"/>
</dbReference>
<evidence type="ECO:0000256" key="3">
    <source>
        <dbReference type="ARBA" id="ARBA00023016"/>
    </source>
</evidence>
<keyword evidence="7" id="KW-0539">Nucleus</keyword>
<gene>
    <name evidence="11" type="ORF">CSSPJE1EN2_LOCUS19496</name>
</gene>
<sequence length="559" mass="58893">MVPLPSLQQTPDVATKKRAGIRKRERDNIVHDENVRQEGGGGGTGGGAAGRCSARSRGAGTRPRRGGPENGLHTFRGVRQRQWGRWVAEIREPRLRTRMWLGTFATAIEAARAYDEAALAYHGPGAHLNLQRSAACNTSGSAVLESKKTEAQGERSDGMLSGTKPGIAGANTDRCAAAAAASSVITGTSLGGVKSSTRVGMSSAAAHSIEPLQPLSRNILPEVQGLPRVPISCDDVGDCRFNTLLFRPDLGGSPAGSLVLGRDGSRFGAENLSAFFKDQRRLSAANSLVHNDPPAVSTFSAAPAAGAVSSSNGYVAAEGQISHGSDGQGLWAPPAPIWHPGTGFPSMGLSTDHTALLQSPISSLVTMHSASSCVSSCEPRQLPHLKLERKEIAEAMNMMKRSFTGATPTLFASPTSTNSSDALDELRAVVSQLPLSSIRSEAELEHSPEYSSIVSSTNSSGETQLMAGENNICGMEDSSSPATSFSWELDAAVADHHVVDSQTPLIEPAGAPNDPWMMHEMLEEPASLMGSWGPEDLIIPPPLDLSSLDEPLLDEIFLR</sequence>
<evidence type="ECO:0000256" key="6">
    <source>
        <dbReference type="ARBA" id="ARBA00023163"/>
    </source>
</evidence>
<evidence type="ECO:0000256" key="9">
    <source>
        <dbReference type="SAM" id="MobiDB-lite"/>
    </source>
</evidence>
<comment type="subcellular location">
    <subcellularLocation>
        <location evidence="1">Nucleus</location>
    </subcellularLocation>
</comment>
<evidence type="ECO:0000256" key="8">
    <source>
        <dbReference type="ARBA" id="ARBA00024343"/>
    </source>
</evidence>
<feature type="compositionally biased region" description="Gly residues" evidence="9">
    <location>
        <begin position="38"/>
        <end position="49"/>
    </location>
</feature>
<proteinExistence type="inferred from homology"/>
<comment type="similarity">
    <text evidence="8">Belongs to the AP2/ERF transcription factor family. ERF subfamily.</text>
</comment>